<dbReference type="AlphaFoldDB" id="A0A6V8KJ96"/>
<reference evidence="1 2" key="2">
    <citation type="submission" date="2020-03" db="EMBL/GenBank/DDBJ databases">
        <authorList>
            <person name="Ichikawa N."/>
            <person name="Kimura A."/>
            <person name="Kitahashi Y."/>
            <person name="Uohara A."/>
        </authorList>
    </citation>
    <scope>NUCLEOTIDE SEQUENCE [LARGE SCALE GENOMIC DNA]</scope>
    <source>
        <strain evidence="1 2">NBRC 108639</strain>
    </source>
</reference>
<reference evidence="1 2" key="1">
    <citation type="submission" date="2020-03" db="EMBL/GenBank/DDBJ databases">
        <title>Whole genome shotgun sequence of Phytohabitans houttuyneae NBRC 108639.</title>
        <authorList>
            <person name="Komaki H."/>
            <person name="Tamura T."/>
        </authorList>
    </citation>
    <scope>NUCLEOTIDE SEQUENCE [LARGE SCALE GENOMIC DNA]</scope>
    <source>
        <strain evidence="1 2">NBRC 108639</strain>
    </source>
</reference>
<gene>
    <name evidence="1" type="ORF">Phou_066910</name>
</gene>
<evidence type="ECO:0000313" key="2">
    <source>
        <dbReference type="Proteomes" id="UP000482800"/>
    </source>
</evidence>
<sequence>MTRFCEPAPQLVGTRFWLPPEPFEFGWETAVGCNSMRCDRCRQVVRSEARPDGVRHYRCACQEKDVVWQYRIGDEPDDLYAPFTGWACEGHPDFRLPATLDGVRLDHDTDWGALAGSAIRRPPFVPPGLDGDVVWLVRLHRLLDAEGPRLSRAVAGLLDSDDPVLVRGALDFFLDEDGAAGGERVTAMVVERRAWLSETPDPRYPSDPLLDTAAELLFARLSIAADTGEPADREVLGAAKRLALTGAGPHDAPLALGVADPDWLWAHAGDLVRAHEEWAGMLVYAVADASAEVRRRVVTEAAGIAPDRVRRAVGQHVPEPERGALLAAIDAAAP</sequence>
<accession>A0A6V8KJ96</accession>
<dbReference type="Proteomes" id="UP000482800">
    <property type="component" value="Unassembled WGS sequence"/>
</dbReference>
<dbReference type="EMBL" id="BLPF01000002">
    <property type="protein sequence ID" value="GFJ82511.1"/>
    <property type="molecule type" value="Genomic_DNA"/>
</dbReference>
<keyword evidence="2" id="KW-1185">Reference proteome</keyword>
<name>A0A6V8KJ96_9ACTN</name>
<comment type="caution">
    <text evidence="1">The sequence shown here is derived from an EMBL/GenBank/DDBJ whole genome shotgun (WGS) entry which is preliminary data.</text>
</comment>
<dbReference type="RefSeq" id="WP_173063140.1">
    <property type="nucleotide sequence ID" value="NZ_BAABGO010000010.1"/>
</dbReference>
<evidence type="ECO:0000313" key="1">
    <source>
        <dbReference type="EMBL" id="GFJ82511.1"/>
    </source>
</evidence>
<organism evidence="1 2">
    <name type="scientific">Phytohabitans houttuyneae</name>
    <dbReference type="NCBI Taxonomy" id="1076126"/>
    <lineage>
        <taxon>Bacteria</taxon>
        <taxon>Bacillati</taxon>
        <taxon>Actinomycetota</taxon>
        <taxon>Actinomycetes</taxon>
        <taxon>Micromonosporales</taxon>
        <taxon>Micromonosporaceae</taxon>
    </lineage>
</organism>
<protein>
    <submittedName>
        <fullName evidence="1">Uncharacterized protein</fullName>
    </submittedName>
</protein>
<proteinExistence type="predicted"/>